<dbReference type="RefSeq" id="WP_147166847.1">
    <property type="nucleotide sequence ID" value="NZ_VOOR01000012.1"/>
</dbReference>
<evidence type="ECO:0000256" key="1">
    <source>
        <dbReference type="SAM" id="Phobius"/>
    </source>
</evidence>
<sequence length="110" mass="11688">MDLILTLLINAVALMAGAHLLKGVDVEDFARALIVAVALALLNATLGNILDFITTPLRFLTLGLFSFVVDGAMLLIAAYFLKGFTVQNFGSAFLLALIMAVVNTLLHGLL</sequence>
<keyword evidence="3" id="KW-1185">Reference proteome</keyword>
<reference evidence="2 3" key="1">
    <citation type="submission" date="2019-08" db="EMBL/GenBank/DDBJ databases">
        <title>Genome of Phaeodactylibacter luteus.</title>
        <authorList>
            <person name="Bowman J.P."/>
        </authorList>
    </citation>
    <scope>NUCLEOTIDE SEQUENCE [LARGE SCALE GENOMIC DNA]</scope>
    <source>
        <strain evidence="2 3">KCTC 42180</strain>
    </source>
</reference>
<dbReference type="Pfam" id="PF04020">
    <property type="entry name" value="Phage_holin_4_2"/>
    <property type="match status" value="1"/>
</dbReference>
<comment type="caution">
    <text evidence="2">The sequence shown here is derived from an EMBL/GenBank/DDBJ whole genome shotgun (WGS) entry which is preliminary data.</text>
</comment>
<dbReference type="PANTHER" id="PTHR37309:SF1">
    <property type="entry name" value="SLR0284 PROTEIN"/>
    <property type="match status" value="1"/>
</dbReference>
<dbReference type="PANTHER" id="PTHR37309">
    <property type="entry name" value="SLR0284 PROTEIN"/>
    <property type="match status" value="1"/>
</dbReference>
<evidence type="ECO:0000313" key="2">
    <source>
        <dbReference type="EMBL" id="TXB64148.1"/>
    </source>
</evidence>
<feature type="transmembrane region" description="Helical" evidence="1">
    <location>
        <begin position="33"/>
        <end position="53"/>
    </location>
</feature>
<organism evidence="2 3">
    <name type="scientific">Phaeodactylibacter luteus</name>
    <dbReference type="NCBI Taxonomy" id="1564516"/>
    <lineage>
        <taxon>Bacteria</taxon>
        <taxon>Pseudomonadati</taxon>
        <taxon>Bacteroidota</taxon>
        <taxon>Saprospiria</taxon>
        <taxon>Saprospirales</taxon>
        <taxon>Haliscomenobacteraceae</taxon>
        <taxon>Phaeodactylibacter</taxon>
    </lineage>
</organism>
<dbReference type="InterPro" id="IPR007165">
    <property type="entry name" value="Phage_holin_4_2"/>
</dbReference>
<feature type="transmembrane region" description="Helical" evidence="1">
    <location>
        <begin position="87"/>
        <end position="106"/>
    </location>
</feature>
<keyword evidence="1" id="KW-1133">Transmembrane helix</keyword>
<feature type="transmembrane region" description="Helical" evidence="1">
    <location>
        <begin position="60"/>
        <end position="81"/>
    </location>
</feature>
<dbReference type="AlphaFoldDB" id="A0A5C6RP88"/>
<keyword evidence="1" id="KW-0812">Transmembrane</keyword>
<dbReference type="Proteomes" id="UP000321580">
    <property type="component" value="Unassembled WGS sequence"/>
</dbReference>
<protein>
    <submittedName>
        <fullName evidence="2">Phage holin family protein</fullName>
    </submittedName>
</protein>
<proteinExistence type="predicted"/>
<evidence type="ECO:0000313" key="3">
    <source>
        <dbReference type="Proteomes" id="UP000321580"/>
    </source>
</evidence>
<gene>
    <name evidence="2" type="ORF">FRY97_07595</name>
</gene>
<accession>A0A5C6RP88</accession>
<dbReference type="OrthoDB" id="6402664at2"/>
<keyword evidence="1" id="KW-0472">Membrane</keyword>
<dbReference type="EMBL" id="VOOR01000012">
    <property type="protein sequence ID" value="TXB64148.1"/>
    <property type="molecule type" value="Genomic_DNA"/>
</dbReference>
<name>A0A5C6RP88_9BACT</name>